<evidence type="ECO:0000256" key="1">
    <source>
        <dbReference type="ARBA" id="ARBA00004115"/>
    </source>
</evidence>
<evidence type="ECO:0000256" key="5">
    <source>
        <dbReference type="ARBA" id="ARBA00022692"/>
    </source>
</evidence>
<evidence type="ECO:0000256" key="9">
    <source>
        <dbReference type="ARBA" id="ARBA00023136"/>
    </source>
</evidence>
<dbReference type="AlphaFoldDB" id="D7FJ92"/>
<keyword evidence="5 12" id="KW-0812">Transmembrane</keyword>
<evidence type="ECO:0000256" key="8">
    <source>
        <dbReference type="ARBA" id="ARBA00022989"/>
    </source>
</evidence>
<evidence type="ECO:0000256" key="12">
    <source>
        <dbReference type="SAM" id="Phobius"/>
    </source>
</evidence>
<feature type="compositionally biased region" description="Low complexity" evidence="11">
    <location>
        <begin position="132"/>
        <end position="149"/>
    </location>
</feature>
<evidence type="ECO:0000313" key="17">
    <source>
        <dbReference type="Proteomes" id="UP000002630"/>
    </source>
</evidence>
<evidence type="ECO:0000256" key="4">
    <source>
        <dbReference type="ARBA" id="ARBA00020824"/>
    </source>
</evidence>
<dbReference type="InterPro" id="IPR026895">
    <property type="entry name" value="EMC1"/>
</dbReference>
<keyword evidence="7" id="KW-0256">Endoplasmic reticulum</keyword>
<evidence type="ECO:0000256" key="3">
    <source>
        <dbReference type="ARBA" id="ARBA00011276"/>
    </source>
</evidence>
<evidence type="ECO:0000256" key="7">
    <source>
        <dbReference type="ARBA" id="ARBA00022824"/>
    </source>
</evidence>
<keyword evidence="17" id="KW-1185">Reference proteome</keyword>
<dbReference type="PANTHER" id="PTHR21573">
    <property type="entry name" value="ER MEMBRANE PROTEIN COMPLEX SUBUNIT 1"/>
    <property type="match status" value="1"/>
</dbReference>
<evidence type="ECO:0000313" key="16">
    <source>
        <dbReference type="EMBL" id="CBJ28998.1"/>
    </source>
</evidence>
<feature type="chain" id="PRO_5003095484" description="ER membrane protein complex subunit 1" evidence="13">
    <location>
        <begin position="22"/>
        <end position="1063"/>
    </location>
</feature>
<feature type="domain" description="ER membrane protein complex subunit 1 C-terminal" evidence="14">
    <location>
        <begin position="847"/>
        <end position="1062"/>
    </location>
</feature>
<evidence type="ECO:0000256" key="11">
    <source>
        <dbReference type="SAM" id="MobiDB-lite"/>
    </source>
</evidence>
<dbReference type="OrthoDB" id="206930at2759"/>
<dbReference type="GO" id="GO:0034975">
    <property type="term" value="P:protein folding in endoplasmic reticulum"/>
    <property type="evidence" value="ECO:0007669"/>
    <property type="project" value="TreeGrafter"/>
</dbReference>
<evidence type="ECO:0000256" key="6">
    <source>
        <dbReference type="ARBA" id="ARBA00022729"/>
    </source>
</evidence>
<dbReference type="Pfam" id="PF07774">
    <property type="entry name" value="EMC1_C"/>
    <property type="match status" value="1"/>
</dbReference>
<evidence type="ECO:0000256" key="2">
    <source>
        <dbReference type="ARBA" id="ARBA00007904"/>
    </source>
</evidence>
<name>D7FJ92_ECTSI</name>
<comment type="similarity">
    <text evidence="2">Belongs to the EMC1 family.</text>
</comment>
<keyword evidence="10" id="KW-0325">Glycoprotein</keyword>
<sequence>MVYRITLAVAIAGLLAQGASGLYADEVGKLDWHRQNLGRFASAAFDGRGGITVVGEASTISSINSRTGDLGWRQVLSPQDTILATSLPPHTHSSSNAGTATVSSGGRVVRLWSPSDGSMIWETFLGRGGGDPPSTEQTEAEAPPAESSAAGVVSTEGGYVVVLSAGGIHVLSASSGAVLGQWWCQPAREPDLAAVVGLDVQVAFTSLRLAAGGGGGLLAGGWSKKKGSSEADAFVVAEINPSERLVTYKAATVSGMGVDPSAGVSLAHTHGGCGAGGGGSSSSNSGDKKGLAVVGVSRDGSSLAVFPAASDPPLASRTPLPTDLRGATGAVSGVAELAGTDGGVLELRRGDGGSVAVSLSSGKGDKTCAVSGLDGAREARSCAAGGGGCALAGGVSASGKTFVASASMLQGGPVDKVIVSVAEVTAFGDFTAALVDSFETSSPGLGGAASGRIEGAFLEAGEQGFRVLVVSEDDSAQMVGRGGVEWVREEALAAADQVVFVDSSKDELAILAASVGEEVDHDVPGWRERLRLDRLELTSLVGRSLYAATGLRLPGSELLDSADASHSAFGLKKLAVCTTAAGKIYALDMADGSVTWSLFRPSWMPSGAKVLLHATRSKGALGYSPEVAVIAVGEAKTVVSGLDALTGLETYREELDLKVDSAVPLGVKDGQERNIIMLVDSHRQVHAVPRSAEASSALRGLLPQLFYHSLSETGLESFSVVPSATGGDSDKDEGPLGSATVASVPFNPTRSKVVATAYPDGRDGVQTPAHTLGDDSLLIKYINPRLFAFATLCPEEAESEEWAGGDAGQLNGKGQELTVTLVDYVSGRVLHRISHKGAAEPVHMQVSESWVVYSYWSAVSHRTEMSTLSLYEGMIDKYGLSPFNRPEWKEEFSSFESRVPIVLQKTFIFPLPVTALGITLTQYGITSKNILVGTAIGQVVSLDRRFLDPRRPQEEPTKTEKEEKLIQYQPYLPVVPTQVLSYHKVIERVDRVLTEPTGLESTSLVLALGLDIFGARVAPSKTYDMLDPNFNYALLALVLGAMATAVGVANRLAAHKRLSEQWA</sequence>
<gene>
    <name evidence="16" type="ORF">Esi_0130_0028</name>
</gene>
<evidence type="ECO:0000256" key="10">
    <source>
        <dbReference type="ARBA" id="ARBA00023180"/>
    </source>
</evidence>
<dbReference type="InterPro" id="IPR011678">
    <property type="entry name" value="EMC1_C"/>
</dbReference>
<keyword evidence="8 12" id="KW-1133">Transmembrane helix</keyword>
<organism evidence="16 17">
    <name type="scientific">Ectocarpus siliculosus</name>
    <name type="common">Brown alga</name>
    <name type="synonym">Conferva siliculosa</name>
    <dbReference type="NCBI Taxonomy" id="2880"/>
    <lineage>
        <taxon>Eukaryota</taxon>
        <taxon>Sar</taxon>
        <taxon>Stramenopiles</taxon>
        <taxon>Ochrophyta</taxon>
        <taxon>PX clade</taxon>
        <taxon>Phaeophyceae</taxon>
        <taxon>Ectocarpales</taxon>
        <taxon>Ectocarpaceae</taxon>
        <taxon>Ectocarpus</taxon>
    </lineage>
</organism>
<comment type="subcellular location">
    <subcellularLocation>
        <location evidence="1">Endoplasmic reticulum membrane</location>
        <topology evidence="1">Single-pass type I membrane protein</topology>
    </subcellularLocation>
</comment>
<proteinExistence type="inferred from homology"/>
<dbReference type="GO" id="GO:0072546">
    <property type="term" value="C:EMC complex"/>
    <property type="evidence" value="ECO:0007669"/>
    <property type="project" value="InterPro"/>
</dbReference>
<feature type="region of interest" description="Disordered" evidence="11">
    <location>
        <begin position="722"/>
        <end position="742"/>
    </location>
</feature>
<keyword evidence="9 12" id="KW-0472">Membrane</keyword>
<dbReference type="PANTHER" id="PTHR21573:SF0">
    <property type="entry name" value="ER MEMBRANE PROTEIN COMPLEX SUBUNIT 1"/>
    <property type="match status" value="1"/>
</dbReference>
<dbReference type="eggNOG" id="KOG2103">
    <property type="taxonomic scope" value="Eukaryota"/>
</dbReference>
<accession>D7FJ92</accession>
<dbReference type="InParanoid" id="D7FJ92"/>
<dbReference type="STRING" id="2880.D7FJ92"/>
<dbReference type="OMA" id="RITMQIC"/>
<dbReference type="InterPro" id="IPR058545">
    <property type="entry name" value="Beta-prop_EMC1_1st"/>
</dbReference>
<comment type="subunit">
    <text evidence="3">Component of the ER membrane protein complex (EMC).</text>
</comment>
<dbReference type="Proteomes" id="UP000002630">
    <property type="component" value="Linkage Group LG26"/>
</dbReference>
<evidence type="ECO:0000259" key="15">
    <source>
        <dbReference type="Pfam" id="PF25293"/>
    </source>
</evidence>
<evidence type="ECO:0000256" key="13">
    <source>
        <dbReference type="SAM" id="SignalP"/>
    </source>
</evidence>
<dbReference type="EMBL" id="FN647939">
    <property type="protein sequence ID" value="CBJ28998.1"/>
    <property type="molecule type" value="Genomic_DNA"/>
</dbReference>
<feature type="transmembrane region" description="Helical" evidence="12">
    <location>
        <begin position="1030"/>
        <end position="1049"/>
    </location>
</feature>
<protein>
    <recommendedName>
        <fullName evidence="4">ER membrane protein complex subunit 1</fullName>
    </recommendedName>
</protein>
<keyword evidence="6 13" id="KW-0732">Signal</keyword>
<dbReference type="SUPFAM" id="SSF50998">
    <property type="entry name" value="Quinoprotein alcohol dehydrogenase-like"/>
    <property type="match status" value="1"/>
</dbReference>
<dbReference type="Pfam" id="PF25293">
    <property type="entry name" value="Beta-prop_EMC1_N"/>
    <property type="match status" value="1"/>
</dbReference>
<dbReference type="InterPro" id="IPR011047">
    <property type="entry name" value="Quinoprotein_ADH-like_sf"/>
</dbReference>
<reference evidence="16 17" key="1">
    <citation type="journal article" date="2010" name="Nature">
        <title>The Ectocarpus genome and the independent evolution of multicellularity in brown algae.</title>
        <authorList>
            <person name="Cock J.M."/>
            <person name="Sterck L."/>
            <person name="Rouze P."/>
            <person name="Scornet D."/>
            <person name="Allen A.E."/>
            <person name="Amoutzias G."/>
            <person name="Anthouard V."/>
            <person name="Artiguenave F."/>
            <person name="Aury J.M."/>
            <person name="Badger J.H."/>
            <person name="Beszteri B."/>
            <person name="Billiau K."/>
            <person name="Bonnet E."/>
            <person name="Bothwell J.H."/>
            <person name="Bowler C."/>
            <person name="Boyen C."/>
            <person name="Brownlee C."/>
            <person name="Carrano C.J."/>
            <person name="Charrier B."/>
            <person name="Cho G.Y."/>
            <person name="Coelho S.M."/>
            <person name="Collen J."/>
            <person name="Corre E."/>
            <person name="Da Silva C."/>
            <person name="Delage L."/>
            <person name="Delaroque N."/>
            <person name="Dittami S.M."/>
            <person name="Doulbeau S."/>
            <person name="Elias M."/>
            <person name="Farnham G."/>
            <person name="Gachon C.M."/>
            <person name="Gschloessl B."/>
            <person name="Heesch S."/>
            <person name="Jabbari K."/>
            <person name="Jubin C."/>
            <person name="Kawai H."/>
            <person name="Kimura K."/>
            <person name="Kloareg B."/>
            <person name="Kupper F.C."/>
            <person name="Lang D."/>
            <person name="Le Bail A."/>
            <person name="Leblanc C."/>
            <person name="Lerouge P."/>
            <person name="Lohr M."/>
            <person name="Lopez P.J."/>
            <person name="Martens C."/>
            <person name="Maumus F."/>
            <person name="Michel G."/>
            <person name="Miranda-Saavedra D."/>
            <person name="Morales J."/>
            <person name="Moreau H."/>
            <person name="Motomura T."/>
            <person name="Nagasato C."/>
            <person name="Napoli C.A."/>
            <person name="Nelson D.R."/>
            <person name="Nyvall-Collen P."/>
            <person name="Peters A.F."/>
            <person name="Pommier C."/>
            <person name="Potin P."/>
            <person name="Poulain J."/>
            <person name="Quesneville H."/>
            <person name="Read B."/>
            <person name="Rensing S.A."/>
            <person name="Ritter A."/>
            <person name="Rousvoal S."/>
            <person name="Samanta M."/>
            <person name="Samson G."/>
            <person name="Schroeder D.C."/>
            <person name="Segurens B."/>
            <person name="Strittmatter M."/>
            <person name="Tonon T."/>
            <person name="Tregear J.W."/>
            <person name="Valentin K."/>
            <person name="von Dassow P."/>
            <person name="Yamagishi T."/>
            <person name="Van de Peer Y."/>
            <person name="Wincker P."/>
        </authorList>
    </citation>
    <scope>NUCLEOTIDE SEQUENCE [LARGE SCALE GENOMIC DNA]</scope>
    <source>
        <strain evidence="17">Ec32 / CCAP1310/4</strain>
    </source>
</reference>
<dbReference type="EMBL" id="FN649751">
    <property type="protein sequence ID" value="CBJ28998.1"/>
    <property type="molecule type" value="Genomic_DNA"/>
</dbReference>
<evidence type="ECO:0000259" key="14">
    <source>
        <dbReference type="Pfam" id="PF07774"/>
    </source>
</evidence>
<feature type="domain" description="EMC1 first beta-propeller" evidence="15">
    <location>
        <begin position="22"/>
        <end position="179"/>
    </location>
</feature>
<feature type="signal peptide" evidence="13">
    <location>
        <begin position="1"/>
        <end position="21"/>
    </location>
</feature>
<feature type="region of interest" description="Disordered" evidence="11">
    <location>
        <begin position="126"/>
        <end position="149"/>
    </location>
</feature>